<keyword evidence="5" id="KW-0813">Transport</keyword>
<dbReference type="PANTHER" id="PTHR36122:SF2">
    <property type="entry name" value="NICOTINAMIDE RIBOSIDE TRANSPORTER PNUC"/>
    <property type="match status" value="1"/>
</dbReference>
<evidence type="ECO:0000256" key="8">
    <source>
        <dbReference type="ARBA" id="ARBA00022989"/>
    </source>
</evidence>
<evidence type="ECO:0000256" key="10">
    <source>
        <dbReference type="SAM" id="Phobius"/>
    </source>
</evidence>
<feature type="transmembrane region" description="Helical" evidence="10">
    <location>
        <begin position="125"/>
        <end position="145"/>
    </location>
</feature>
<dbReference type="Pfam" id="PF04973">
    <property type="entry name" value="NMN_transporter"/>
    <property type="match status" value="1"/>
</dbReference>
<dbReference type="InterPro" id="IPR006419">
    <property type="entry name" value="NMN_transpt_PnuC"/>
</dbReference>
<dbReference type="GO" id="GO:0034257">
    <property type="term" value="F:nicotinamide riboside transmembrane transporter activity"/>
    <property type="evidence" value="ECO:0007669"/>
    <property type="project" value="InterPro"/>
</dbReference>
<keyword evidence="6" id="KW-1003">Cell membrane</keyword>
<evidence type="ECO:0000313" key="11">
    <source>
        <dbReference type="EMBL" id="KAA5537282.1"/>
    </source>
</evidence>
<evidence type="ECO:0000256" key="1">
    <source>
        <dbReference type="ARBA" id="ARBA00002672"/>
    </source>
</evidence>
<feature type="transmembrane region" description="Helical" evidence="10">
    <location>
        <begin position="12"/>
        <end position="32"/>
    </location>
</feature>
<gene>
    <name evidence="11" type="ORF">F0919_06315</name>
</gene>
<keyword evidence="7 10" id="KW-0812">Transmembrane</keyword>
<keyword evidence="12" id="KW-1185">Reference proteome</keyword>
<feature type="transmembrane region" description="Helical" evidence="10">
    <location>
        <begin position="39"/>
        <end position="56"/>
    </location>
</feature>
<reference evidence="11 12" key="1">
    <citation type="submission" date="2019-09" db="EMBL/GenBank/DDBJ databases">
        <title>Genome sequence and assembly of Taibaiella sp.</title>
        <authorList>
            <person name="Chhetri G."/>
        </authorList>
    </citation>
    <scope>NUCLEOTIDE SEQUENCE [LARGE SCALE GENOMIC DNA]</scope>
    <source>
        <strain evidence="11 12">KVB11</strain>
    </source>
</reference>
<dbReference type="PANTHER" id="PTHR36122">
    <property type="entry name" value="NICOTINAMIDE RIBOSIDE TRANSPORTER PNUC"/>
    <property type="match status" value="1"/>
</dbReference>
<dbReference type="NCBIfam" id="TIGR01528">
    <property type="entry name" value="NMN_trans_PnuC"/>
    <property type="match status" value="1"/>
</dbReference>
<evidence type="ECO:0000256" key="7">
    <source>
        <dbReference type="ARBA" id="ARBA00022692"/>
    </source>
</evidence>
<dbReference type="GO" id="GO:0005886">
    <property type="term" value="C:plasma membrane"/>
    <property type="evidence" value="ECO:0007669"/>
    <property type="project" value="UniProtKB-SubCell"/>
</dbReference>
<organism evidence="11 12">
    <name type="scientific">Taibaiella lutea</name>
    <dbReference type="NCBI Taxonomy" id="2608001"/>
    <lineage>
        <taxon>Bacteria</taxon>
        <taxon>Pseudomonadati</taxon>
        <taxon>Bacteroidota</taxon>
        <taxon>Chitinophagia</taxon>
        <taxon>Chitinophagales</taxon>
        <taxon>Chitinophagaceae</taxon>
        <taxon>Taibaiella</taxon>
    </lineage>
</organism>
<sequence>MNWQEMLDYIVLHWQRIIEIVSVVFGVTEVLLSYRNNVLLYPAGIISCCLSIFLMYESKLYAESGLSAYYFIMSIWGWIQWQKRTRTSTHLPITKANPKDWGIVTAICLGGFVMIFLILKNFTDSPVPIMDAFVSATAWSGMYLLARRKLENWILLNISNIVAIPLLFYKGLSIYALLTIVLFIVAVFGYFKWKRIMKAENTETALGSFDIQMNR</sequence>
<feature type="transmembrane region" description="Helical" evidence="10">
    <location>
        <begin position="152"/>
        <end position="168"/>
    </location>
</feature>
<protein>
    <recommendedName>
        <fullName evidence="4">Nicotinamide riboside transporter PnuC</fullName>
    </recommendedName>
</protein>
<keyword evidence="8 10" id="KW-1133">Transmembrane helix</keyword>
<proteinExistence type="inferred from homology"/>
<evidence type="ECO:0000313" key="12">
    <source>
        <dbReference type="Proteomes" id="UP000323632"/>
    </source>
</evidence>
<comment type="function">
    <text evidence="1">Required for nicotinamide riboside transport across the inner membrane.</text>
</comment>
<dbReference type="EMBL" id="VWSH01000001">
    <property type="protein sequence ID" value="KAA5537282.1"/>
    <property type="molecule type" value="Genomic_DNA"/>
</dbReference>
<evidence type="ECO:0000256" key="4">
    <source>
        <dbReference type="ARBA" id="ARBA00017522"/>
    </source>
</evidence>
<feature type="transmembrane region" description="Helical" evidence="10">
    <location>
        <begin position="174"/>
        <end position="191"/>
    </location>
</feature>
<name>A0A5M6CTJ3_9BACT</name>
<dbReference type="AlphaFoldDB" id="A0A5M6CTJ3"/>
<evidence type="ECO:0000256" key="2">
    <source>
        <dbReference type="ARBA" id="ARBA00004651"/>
    </source>
</evidence>
<evidence type="ECO:0000256" key="6">
    <source>
        <dbReference type="ARBA" id="ARBA00022475"/>
    </source>
</evidence>
<evidence type="ECO:0000256" key="3">
    <source>
        <dbReference type="ARBA" id="ARBA00006669"/>
    </source>
</evidence>
<accession>A0A5M6CTJ3</accession>
<evidence type="ECO:0000256" key="5">
    <source>
        <dbReference type="ARBA" id="ARBA00022448"/>
    </source>
</evidence>
<comment type="similarity">
    <text evidence="3">Belongs to the nicotinamide ribonucleoside (NR) uptake permease (TC 4.B.1) family.</text>
</comment>
<comment type="subcellular location">
    <subcellularLocation>
        <location evidence="2">Cell membrane</location>
        <topology evidence="2">Multi-pass membrane protein</topology>
    </subcellularLocation>
</comment>
<dbReference type="Proteomes" id="UP000323632">
    <property type="component" value="Unassembled WGS sequence"/>
</dbReference>
<keyword evidence="9 10" id="KW-0472">Membrane</keyword>
<comment type="caution">
    <text evidence="11">The sequence shown here is derived from an EMBL/GenBank/DDBJ whole genome shotgun (WGS) entry which is preliminary data.</text>
</comment>
<evidence type="ECO:0000256" key="9">
    <source>
        <dbReference type="ARBA" id="ARBA00023136"/>
    </source>
</evidence>
<feature type="transmembrane region" description="Helical" evidence="10">
    <location>
        <begin position="101"/>
        <end position="119"/>
    </location>
</feature>
<feature type="transmembrane region" description="Helical" evidence="10">
    <location>
        <begin position="62"/>
        <end position="81"/>
    </location>
</feature>
<dbReference type="RefSeq" id="WP_150031857.1">
    <property type="nucleotide sequence ID" value="NZ_VWSH01000001.1"/>
</dbReference>